<evidence type="ECO:0000313" key="3">
    <source>
        <dbReference type="Proteomes" id="UP000314294"/>
    </source>
</evidence>
<evidence type="ECO:0000256" key="1">
    <source>
        <dbReference type="SAM" id="MobiDB-lite"/>
    </source>
</evidence>
<reference evidence="2 3" key="1">
    <citation type="submission" date="2019-03" db="EMBL/GenBank/DDBJ databases">
        <title>First draft genome of Liparis tanakae, snailfish: a comprehensive survey of snailfish specific genes.</title>
        <authorList>
            <person name="Kim W."/>
            <person name="Song I."/>
            <person name="Jeong J.-H."/>
            <person name="Kim D."/>
            <person name="Kim S."/>
            <person name="Ryu S."/>
            <person name="Song J.Y."/>
            <person name="Lee S.K."/>
        </authorList>
    </citation>
    <scope>NUCLEOTIDE SEQUENCE [LARGE SCALE GENOMIC DNA]</scope>
    <source>
        <tissue evidence="2">Muscle</tissue>
    </source>
</reference>
<evidence type="ECO:0000313" key="2">
    <source>
        <dbReference type="EMBL" id="TNN47228.1"/>
    </source>
</evidence>
<dbReference type="Proteomes" id="UP000314294">
    <property type="component" value="Unassembled WGS sequence"/>
</dbReference>
<protein>
    <submittedName>
        <fullName evidence="2">Uncharacterized protein</fullName>
    </submittedName>
</protein>
<feature type="compositionally biased region" description="Basic and acidic residues" evidence="1">
    <location>
        <begin position="181"/>
        <end position="202"/>
    </location>
</feature>
<dbReference type="AlphaFoldDB" id="A0A4Z2G0Z3"/>
<organism evidence="2 3">
    <name type="scientific">Liparis tanakae</name>
    <name type="common">Tanaka's snailfish</name>
    <dbReference type="NCBI Taxonomy" id="230148"/>
    <lineage>
        <taxon>Eukaryota</taxon>
        <taxon>Metazoa</taxon>
        <taxon>Chordata</taxon>
        <taxon>Craniata</taxon>
        <taxon>Vertebrata</taxon>
        <taxon>Euteleostomi</taxon>
        <taxon>Actinopterygii</taxon>
        <taxon>Neopterygii</taxon>
        <taxon>Teleostei</taxon>
        <taxon>Neoteleostei</taxon>
        <taxon>Acanthomorphata</taxon>
        <taxon>Eupercaria</taxon>
        <taxon>Perciformes</taxon>
        <taxon>Cottioidei</taxon>
        <taxon>Cottales</taxon>
        <taxon>Liparidae</taxon>
        <taxon>Liparis</taxon>
    </lineage>
</organism>
<dbReference type="EMBL" id="SRLO01000752">
    <property type="protein sequence ID" value="TNN47228.1"/>
    <property type="molecule type" value="Genomic_DNA"/>
</dbReference>
<comment type="caution">
    <text evidence="2">The sequence shown here is derived from an EMBL/GenBank/DDBJ whole genome shotgun (WGS) entry which is preliminary data.</text>
</comment>
<keyword evidence="3" id="KW-1185">Reference proteome</keyword>
<gene>
    <name evidence="2" type="ORF">EYF80_042576</name>
</gene>
<proteinExistence type="predicted"/>
<accession>A0A4Z2G0Z3</accession>
<feature type="region of interest" description="Disordered" evidence="1">
    <location>
        <begin position="181"/>
        <end position="210"/>
    </location>
</feature>
<name>A0A4Z2G0Z3_9TELE</name>
<sequence>MAKVMLAGTTTTSCHMPLRLITMTLSPTWGRKPHPPVLVWRSLAAGAGLDPARLPQDQPLFVNMWASTHLPVLHALPDGFDDPGGLHPHDDRRRGQQLVQPLFAQELGEVQPARLDAHHDLSGPERRARLSLHLQLDFLVAPVARQHQSPVGEGRLLGCGGARRPQLNLLRSLRRRKLGDVRQKAAESFKLRTPERERDRLSSHSSRKHA</sequence>